<keyword evidence="3" id="KW-1185">Reference proteome</keyword>
<proteinExistence type="predicted"/>
<dbReference type="AlphaFoldDB" id="A0AAV4GN08"/>
<feature type="region of interest" description="Disordered" evidence="1">
    <location>
        <begin position="79"/>
        <end position="104"/>
    </location>
</feature>
<name>A0AAV4GN08_9GAST</name>
<organism evidence="2 3">
    <name type="scientific">Elysia marginata</name>
    <dbReference type="NCBI Taxonomy" id="1093978"/>
    <lineage>
        <taxon>Eukaryota</taxon>
        <taxon>Metazoa</taxon>
        <taxon>Spiralia</taxon>
        <taxon>Lophotrochozoa</taxon>
        <taxon>Mollusca</taxon>
        <taxon>Gastropoda</taxon>
        <taxon>Heterobranchia</taxon>
        <taxon>Euthyneura</taxon>
        <taxon>Panpulmonata</taxon>
        <taxon>Sacoglossa</taxon>
        <taxon>Placobranchoidea</taxon>
        <taxon>Plakobranchidae</taxon>
        <taxon>Elysia</taxon>
    </lineage>
</organism>
<dbReference type="Proteomes" id="UP000762676">
    <property type="component" value="Unassembled WGS sequence"/>
</dbReference>
<evidence type="ECO:0000256" key="1">
    <source>
        <dbReference type="SAM" id="MobiDB-lite"/>
    </source>
</evidence>
<protein>
    <recommendedName>
        <fullName evidence="4">Sushi domain-containing protein</fullName>
    </recommendedName>
</protein>
<comment type="caution">
    <text evidence="2">The sequence shown here is derived from an EMBL/GenBank/DDBJ whole genome shotgun (WGS) entry which is preliminary data.</text>
</comment>
<evidence type="ECO:0000313" key="3">
    <source>
        <dbReference type="Proteomes" id="UP000762676"/>
    </source>
</evidence>
<evidence type="ECO:0008006" key="4">
    <source>
        <dbReference type="Google" id="ProtNLM"/>
    </source>
</evidence>
<evidence type="ECO:0000313" key="2">
    <source>
        <dbReference type="EMBL" id="GFR86298.1"/>
    </source>
</evidence>
<reference evidence="2 3" key="1">
    <citation type="journal article" date="2021" name="Elife">
        <title>Chloroplast acquisition without the gene transfer in kleptoplastic sea slugs, Plakobranchus ocellatus.</title>
        <authorList>
            <person name="Maeda T."/>
            <person name="Takahashi S."/>
            <person name="Yoshida T."/>
            <person name="Shimamura S."/>
            <person name="Takaki Y."/>
            <person name="Nagai Y."/>
            <person name="Toyoda A."/>
            <person name="Suzuki Y."/>
            <person name="Arimoto A."/>
            <person name="Ishii H."/>
            <person name="Satoh N."/>
            <person name="Nishiyama T."/>
            <person name="Hasebe M."/>
            <person name="Maruyama T."/>
            <person name="Minagawa J."/>
            <person name="Obokata J."/>
            <person name="Shigenobu S."/>
        </authorList>
    </citation>
    <scope>NUCLEOTIDE SEQUENCE [LARGE SCALE GENOMIC DNA]</scope>
</reference>
<dbReference type="EMBL" id="BMAT01012117">
    <property type="protein sequence ID" value="GFR86298.1"/>
    <property type="molecule type" value="Genomic_DNA"/>
</dbReference>
<sequence>MEALWSGLYSFRGRQNVDCPRHCCDRIGGAQTGTRRASGLCKYAFRTGRFKGRFYCRDSASFPVPVWVAWAKQRGKMKDKTHGKIVEKNRKEDAGKGNEEGIEI</sequence>
<accession>A0AAV4GN08</accession>
<gene>
    <name evidence="2" type="ORF">ElyMa_006049100</name>
</gene>